<sequence>MSLELINVRGKRCLPSWPLSGIDKMVESWADYLLVYDYPLDVQAFATHLASALDVNPYFAGRKQTTPQGLVATGDNQGVRLEISRHTLRLPLTVLQGDYRGLDPFCDRTWRERHRLSRTSLSQPLLQIRLSLFEDATVVGFSVWHGLSDGTTFFEFLACIAQFATARSEQIDAPDFTPLDAVAGPMPGHALVDRWQRPAHEQVLARFAEAAFTLTKENIERLLGGCDYHGFMRDDLLISCIWRLIITTDIMPDQQDVVLYPVYDARLLMGVSAGRMGNLLCYPTVKVRAMLLREMSLPAIAGLVRQAVGERVMDCETLHAELQAICAVADGAEKGRYLLSPLYESFFGNGVLFNNLTGMPCQRFDLGAGGPVHVDSPLHDPMRFVQFFPCLSGAGLMTVKVNLELEHLQRFKAAFLKELHV</sequence>
<evidence type="ECO:0000256" key="1">
    <source>
        <dbReference type="ARBA" id="ARBA00022679"/>
    </source>
</evidence>
<dbReference type="GO" id="GO:0016747">
    <property type="term" value="F:acyltransferase activity, transferring groups other than amino-acyl groups"/>
    <property type="evidence" value="ECO:0007669"/>
    <property type="project" value="TreeGrafter"/>
</dbReference>
<evidence type="ECO:0000313" key="2">
    <source>
        <dbReference type="EMBL" id="ADQ74620.1"/>
    </source>
</evidence>
<protein>
    <submittedName>
        <fullName evidence="2">BAHD family acyl transferase</fullName>
    </submittedName>
</protein>
<reference evidence="2" key="1">
    <citation type="journal article" date="2011" name="Chem. Biol.">
        <title>Promysalin, a Salicylate-Containing Pseudomonas putida Antibiotic, Promotes Surface Colonization and Selectively Targets Other Pseudomonas.</title>
        <authorList>
            <person name="Li W."/>
            <person name="Estrada-de los Santos P."/>
            <person name="Matthijs S."/>
            <person name="Xie G.-L."/>
            <person name="Busson R."/>
            <person name="Cornelis P."/>
            <person name="Rozenski J."/>
            <person name="De Mot R."/>
        </authorList>
    </citation>
    <scope>NUCLEOTIDE SEQUENCE</scope>
    <source>
        <strain evidence="2">RW10S1</strain>
    </source>
</reference>
<dbReference type="InterPro" id="IPR023213">
    <property type="entry name" value="CAT-like_dom_sf"/>
</dbReference>
<dbReference type="PANTHER" id="PTHR31642:SF310">
    <property type="entry name" value="FATTY ALCOHOL:CAFFEOYL-COA ACYLTRANSFERASE"/>
    <property type="match status" value="1"/>
</dbReference>
<gene>
    <name evidence="2" type="primary">ppgL</name>
</gene>
<accession>G8AA90</accession>
<dbReference type="InterPro" id="IPR050317">
    <property type="entry name" value="Plant_Fungal_Acyltransferase"/>
</dbReference>
<dbReference type="PANTHER" id="PTHR31642">
    <property type="entry name" value="TRICHOTHECENE 3-O-ACETYLTRANSFERASE"/>
    <property type="match status" value="1"/>
</dbReference>
<dbReference type="EMBL" id="GU211010">
    <property type="protein sequence ID" value="ADQ74620.1"/>
    <property type="molecule type" value="Genomic_DNA"/>
</dbReference>
<organism evidence="2">
    <name type="scientific">Pseudomonas putida</name>
    <name type="common">Arthrobacter siderocapsulatus</name>
    <dbReference type="NCBI Taxonomy" id="303"/>
    <lineage>
        <taxon>Bacteria</taxon>
        <taxon>Pseudomonadati</taxon>
        <taxon>Pseudomonadota</taxon>
        <taxon>Gammaproteobacteria</taxon>
        <taxon>Pseudomonadales</taxon>
        <taxon>Pseudomonadaceae</taxon>
        <taxon>Pseudomonas</taxon>
    </lineage>
</organism>
<dbReference type="AlphaFoldDB" id="G8AA90"/>
<name>G8AA90_PSEPU</name>
<dbReference type="Gene3D" id="3.30.559.10">
    <property type="entry name" value="Chloramphenicol acetyltransferase-like domain"/>
    <property type="match status" value="2"/>
</dbReference>
<proteinExistence type="predicted"/>
<keyword evidence="1 2" id="KW-0808">Transferase</keyword>